<dbReference type="GO" id="GO:0003677">
    <property type="term" value="F:DNA binding"/>
    <property type="evidence" value="ECO:0007669"/>
    <property type="project" value="UniProtKB-KW"/>
</dbReference>
<dbReference type="CDD" id="cd00018">
    <property type="entry name" value="AP2"/>
    <property type="match status" value="1"/>
</dbReference>
<organism evidence="10 11">
    <name type="scientific">Lolium multiflorum</name>
    <name type="common">Italian ryegrass</name>
    <name type="synonym">Lolium perenne subsp. multiflorum</name>
    <dbReference type="NCBI Taxonomy" id="4521"/>
    <lineage>
        <taxon>Eukaryota</taxon>
        <taxon>Viridiplantae</taxon>
        <taxon>Streptophyta</taxon>
        <taxon>Embryophyta</taxon>
        <taxon>Tracheophyta</taxon>
        <taxon>Spermatophyta</taxon>
        <taxon>Magnoliopsida</taxon>
        <taxon>Liliopsida</taxon>
        <taxon>Poales</taxon>
        <taxon>Poaceae</taxon>
        <taxon>BOP clade</taxon>
        <taxon>Pooideae</taxon>
        <taxon>Poodae</taxon>
        <taxon>Poeae</taxon>
        <taxon>Poeae Chloroplast Group 2 (Poeae type)</taxon>
        <taxon>Loliodinae</taxon>
        <taxon>Loliinae</taxon>
        <taxon>Lolium</taxon>
    </lineage>
</organism>
<dbReference type="FunFam" id="3.30.730.10:FF:000004">
    <property type="entry name" value="AP2-like ethylene-responsive transcription factor"/>
    <property type="match status" value="1"/>
</dbReference>
<dbReference type="InterPro" id="IPR016177">
    <property type="entry name" value="DNA-bd_dom_sf"/>
</dbReference>
<dbReference type="FunFam" id="3.30.730.10:FF:000002">
    <property type="entry name" value="AP2-like ethylene-responsive transcription factor"/>
    <property type="match status" value="1"/>
</dbReference>
<dbReference type="InterPro" id="IPR001471">
    <property type="entry name" value="AP2/ERF_dom"/>
</dbReference>
<evidence type="ECO:0000256" key="5">
    <source>
        <dbReference type="ARBA" id="ARBA00023163"/>
    </source>
</evidence>
<feature type="domain" description="AP2/ERF" evidence="9">
    <location>
        <begin position="196"/>
        <end position="262"/>
    </location>
</feature>
<comment type="subcellular location">
    <subcellularLocation>
        <location evidence="1">Nucleus</location>
    </subcellularLocation>
</comment>
<dbReference type="PANTHER" id="PTHR32467:SF180">
    <property type="entry name" value="OS05G0536250 PROTEIN"/>
    <property type="match status" value="1"/>
</dbReference>
<dbReference type="InterPro" id="IPR036955">
    <property type="entry name" value="AP2/ERF_dom_sf"/>
</dbReference>
<evidence type="ECO:0000256" key="4">
    <source>
        <dbReference type="ARBA" id="ARBA00023125"/>
    </source>
</evidence>
<proteinExistence type="inferred from homology"/>
<evidence type="ECO:0000256" key="8">
    <source>
        <dbReference type="SAM" id="MobiDB-lite"/>
    </source>
</evidence>
<evidence type="ECO:0000256" key="7">
    <source>
        <dbReference type="ARBA" id="ARBA00037973"/>
    </source>
</evidence>
<dbReference type="Proteomes" id="UP001231189">
    <property type="component" value="Unassembled WGS sequence"/>
</dbReference>
<protein>
    <recommendedName>
        <fullName evidence="9">AP2/ERF domain-containing protein</fullName>
    </recommendedName>
</protein>
<evidence type="ECO:0000313" key="11">
    <source>
        <dbReference type="Proteomes" id="UP001231189"/>
    </source>
</evidence>
<evidence type="ECO:0000313" key="10">
    <source>
        <dbReference type="EMBL" id="KAK1699530.1"/>
    </source>
</evidence>
<dbReference type="PANTHER" id="PTHR32467">
    <property type="entry name" value="AP2-LIKE ETHYLENE-RESPONSIVE TRANSCRIPTION FACTOR"/>
    <property type="match status" value="1"/>
</dbReference>
<accession>A0AAD8X8H0</accession>
<gene>
    <name evidence="10" type="ORF">QYE76_016227</name>
</gene>
<keyword evidence="6" id="KW-0539">Nucleus</keyword>
<comment type="caution">
    <text evidence="10">The sequence shown here is derived from an EMBL/GenBank/DDBJ whole genome shotgun (WGS) entry which is preliminary data.</text>
</comment>
<evidence type="ECO:0000256" key="6">
    <source>
        <dbReference type="ARBA" id="ARBA00023242"/>
    </source>
</evidence>
<comment type="similarity">
    <text evidence="7">Belongs to the AP2/ERF transcription factor family. AP2 subfamily.</text>
</comment>
<keyword evidence="2" id="KW-0677">Repeat</keyword>
<feature type="region of interest" description="Disordered" evidence="8">
    <location>
        <begin position="469"/>
        <end position="488"/>
    </location>
</feature>
<keyword evidence="3" id="KW-0805">Transcription regulation</keyword>
<evidence type="ECO:0000259" key="9">
    <source>
        <dbReference type="PROSITE" id="PS51032"/>
    </source>
</evidence>
<evidence type="ECO:0000256" key="1">
    <source>
        <dbReference type="ARBA" id="ARBA00004123"/>
    </source>
</evidence>
<keyword evidence="4" id="KW-0238">DNA-binding</keyword>
<name>A0AAD8X8H0_LOLMU</name>
<reference evidence="10" key="1">
    <citation type="submission" date="2023-07" db="EMBL/GenBank/DDBJ databases">
        <title>A chromosome-level genome assembly of Lolium multiflorum.</title>
        <authorList>
            <person name="Chen Y."/>
            <person name="Copetti D."/>
            <person name="Kolliker R."/>
            <person name="Studer B."/>
        </authorList>
    </citation>
    <scope>NUCLEOTIDE SEQUENCE</scope>
    <source>
        <strain evidence="10">02402/16</strain>
        <tissue evidence="10">Leaf</tissue>
    </source>
</reference>
<dbReference type="PROSITE" id="PS51032">
    <property type="entry name" value="AP2_ERF"/>
    <property type="match status" value="2"/>
</dbReference>
<dbReference type="SMART" id="SM00380">
    <property type="entry name" value="AP2"/>
    <property type="match status" value="2"/>
</dbReference>
<dbReference type="GO" id="GO:0009909">
    <property type="term" value="P:regulation of flower development"/>
    <property type="evidence" value="ECO:0007669"/>
    <property type="project" value="UniProtKB-ARBA"/>
</dbReference>
<keyword evidence="11" id="KW-1185">Reference proteome</keyword>
<evidence type="ECO:0000256" key="3">
    <source>
        <dbReference type="ARBA" id="ARBA00023015"/>
    </source>
</evidence>
<dbReference type="AlphaFoldDB" id="A0AAD8X8H0"/>
<dbReference type="EMBL" id="JAUUTY010000001">
    <property type="protein sequence ID" value="KAK1699530.1"/>
    <property type="molecule type" value="Genomic_DNA"/>
</dbReference>
<sequence>MKFLFSKGTIDDMKQQRKEEVNLHISSWNCIGINIHVFKELISAWNLGPGDRLGVLHRVAELATGVEPLEVEIRLFEKLFLQVYEEILGWWLFSAPSSSASVPSAQRSSSLQSHFGGTLVFIGRSTMDSVVMVKSEIESYVAGPPAMGRGGGEVETGQVIVRRRRREPTAASLGPVGGGIGKGASIPGVAVKRSSRFRGVSRHRWTGRYEAHLWDKNSWNPTQRKKGKQVYLGAYDEEEAAARAYDLAALKYWGATTYTNFPVMDYEKELKIMDTLTKEEYLASLRRKSSGFSRGVSKYRGVARHHQNGRWEARIGRVFGNKYLYLGTYGTQEEAARAYDIAAIEYKGVNAVTNFDLRSYITWLKPPVAGLAASPDHHLLAMQPHPVELDRFVPAEASSQLMLPPPQGNPFAHLDRSLSCGSGISGREAASVVLSPGGGSGGLRRRASSSSSPTALSLLLKSSMFRRLVESNDPDSPQGTGGGAGDRAGAEVLALPEDGYEYRDFFHGVSTDVCGLFSSPSGGARAGAGFQGGVVSCYGDDGGERMMPTTWDGFGNMASL</sequence>
<dbReference type="Pfam" id="PF00847">
    <property type="entry name" value="AP2"/>
    <property type="match status" value="2"/>
</dbReference>
<dbReference type="GO" id="GO:0005634">
    <property type="term" value="C:nucleus"/>
    <property type="evidence" value="ECO:0007669"/>
    <property type="project" value="UniProtKB-SubCell"/>
</dbReference>
<dbReference type="GO" id="GO:0003700">
    <property type="term" value="F:DNA-binding transcription factor activity"/>
    <property type="evidence" value="ECO:0007669"/>
    <property type="project" value="InterPro"/>
</dbReference>
<keyword evidence="5" id="KW-0804">Transcription</keyword>
<dbReference type="Gene3D" id="3.30.730.10">
    <property type="entry name" value="AP2/ERF domain"/>
    <property type="match status" value="2"/>
</dbReference>
<evidence type="ECO:0000256" key="2">
    <source>
        <dbReference type="ARBA" id="ARBA00022737"/>
    </source>
</evidence>
<feature type="domain" description="AP2/ERF" evidence="9">
    <location>
        <begin position="298"/>
        <end position="356"/>
    </location>
</feature>
<dbReference type="SUPFAM" id="SSF54171">
    <property type="entry name" value="DNA-binding domain"/>
    <property type="match status" value="2"/>
</dbReference>